<dbReference type="Pfam" id="PF00237">
    <property type="entry name" value="Ribosomal_L22"/>
    <property type="match status" value="1"/>
</dbReference>
<dbReference type="InterPro" id="IPR057265">
    <property type="entry name" value="Ribosomal_uL22_arc-type"/>
</dbReference>
<dbReference type="InterPro" id="IPR018260">
    <property type="entry name" value="Ribosomal_uL22_CS"/>
</dbReference>
<evidence type="ECO:0000256" key="2">
    <source>
        <dbReference type="ARBA" id="ARBA00022980"/>
    </source>
</evidence>
<dbReference type="InParanoid" id="D7FU31"/>
<evidence type="ECO:0000256" key="3">
    <source>
        <dbReference type="ARBA" id="ARBA00023274"/>
    </source>
</evidence>
<organism evidence="6 7">
    <name type="scientific">Ectocarpus siliculosus</name>
    <name type="common">Brown alga</name>
    <name type="synonym">Conferva siliculosa</name>
    <dbReference type="NCBI Taxonomy" id="2880"/>
    <lineage>
        <taxon>Eukaryota</taxon>
        <taxon>Sar</taxon>
        <taxon>Stramenopiles</taxon>
        <taxon>Ochrophyta</taxon>
        <taxon>PX clade</taxon>
        <taxon>Phaeophyceae</taxon>
        <taxon>Ectocarpales</taxon>
        <taxon>Ectocarpaceae</taxon>
        <taxon>Ectocarpus</taxon>
    </lineage>
</organism>
<evidence type="ECO:0008006" key="8">
    <source>
        <dbReference type="Google" id="ProtNLM"/>
    </source>
</evidence>
<dbReference type="InterPro" id="IPR001063">
    <property type="entry name" value="Ribosomal_uL22"/>
</dbReference>
<dbReference type="FunCoup" id="D7FU31">
    <property type="interactions" value="410"/>
</dbReference>
<evidence type="ECO:0000313" key="7">
    <source>
        <dbReference type="Proteomes" id="UP000002630"/>
    </source>
</evidence>
<dbReference type="Gene3D" id="3.90.470.10">
    <property type="entry name" value="Ribosomal protein L22/L17"/>
    <property type="match status" value="1"/>
</dbReference>
<dbReference type="GO" id="GO:0022625">
    <property type="term" value="C:cytosolic large ribosomal subunit"/>
    <property type="evidence" value="ECO:0007669"/>
    <property type="project" value="TreeGrafter"/>
</dbReference>
<protein>
    <recommendedName>
        <fullName evidence="8">60S ribosomal protein L17</fullName>
    </recommendedName>
</protein>
<dbReference type="OrthoDB" id="10254664at2759"/>
<keyword evidence="2 4" id="KW-0689">Ribosomal protein</keyword>
<dbReference type="PROSITE" id="PS00464">
    <property type="entry name" value="RIBOSOMAL_L22"/>
    <property type="match status" value="1"/>
</dbReference>
<dbReference type="eggNOG" id="KOG3353">
    <property type="taxonomic scope" value="Eukaryota"/>
</dbReference>
<dbReference type="GO" id="GO:0003735">
    <property type="term" value="F:structural constituent of ribosome"/>
    <property type="evidence" value="ECO:0007669"/>
    <property type="project" value="InterPro"/>
</dbReference>
<proteinExistence type="inferred from homology"/>
<sequence length="209" mass="23485">MVQYSKEIEGTKSAKARGSNLRVHFKHMREVAHLIKGMKLSKAKVYLQDVLEYKRAVPFTMFTGGVGRHAQGKLPIAKDYMGDPSSKTVPGNKHKHTFVSPGSKCRWPQKATRIVLDLVKNAESNAESKALDVDSLYIVHVQCNRAPKQRRRTYRAHGRINPYMSSPAHIELILSEKEVQVKKGDEPKKPTRKQVAKTRFVKAGGGVEV</sequence>
<evidence type="ECO:0000256" key="5">
    <source>
        <dbReference type="SAM" id="MobiDB-lite"/>
    </source>
</evidence>
<dbReference type="SUPFAM" id="SSF54843">
    <property type="entry name" value="Ribosomal protein L22"/>
    <property type="match status" value="1"/>
</dbReference>
<dbReference type="Proteomes" id="UP000002630">
    <property type="component" value="Unassembled WGS sequence"/>
</dbReference>
<evidence type="ECO:0000256" key="1">
    <source>
        <dbReference type="ARBA" id="ARBA00009451"/>
    </source>
</evidence>
<dbReference type="HAMAP" id="MF_01331_A">
    <property type="entry name" value="Ribosomal_uL22_A"/>
    <property type="match status" value="1"/>
</dbReference>
<dbReference type="PANTHER" id="PTHR11593">
    <property type="entry name" value="60S RIBOSOMAL PROTEIN L17"/>
    <property type="match status" value="1"/>
</dbReference>
<dbReference type="AlphaFoldDB" id="D7FU31"/>
<dbReference type="InterPro" id="IPR005721">
    <property type="entry name" value="Ribosomal_uL22_euk/arc"/>
</dbReference>
<dbReference type="PANTHER" id="PTHR11593:SF10">
    <property type="entry name" value="60S RIBOSOMAL PROTEIN L17"/>
    <property type="match status" value="1"/>
</dbReference>
<evidence type="ECO:0000256" key="4">
    <source>
        <dbReference type="RuleBase" id="RU004005"/>
    </source>
</evidence>
<comment type="similarity">
    <text evidence="1 4">Belongs to the universal ribosomal protein uL22 family.</text>
</comment>
<dbReference type="EMBL" id="FN649760">
    <property type="protein sequence ID" value="CBJ31558.1"/>
    <property type="molecule type" value="Genomic_DNA"/>
</dbReference>
<reference evidence="6 7" key="1">
    <citation type="journal article" date="2010" name="Nature">
        <title>The Ectocarpus genome and the independent evolution of multicellularity in brown algae.</title>
        <authorList>
            <person name="Cock J.M."/>
            <person name="Sterck L."/>
            <person name="Rouze P."/>
            <person name="Scornet D."/>
            <person name="Allen A.E."/>
            <person name="Amoutzias G."/>
            <person name="Anthouard V."/>
            <person name="Artiguenave F."/>
            <person name="Aury J.M."/>
            <person name="Badger J.H."/>
            <person name="Beszteri B."/>
            <person name="Billiau K."/>
            <person name="Bonnet E."/>
            <person name="Bothwell J.H."/>
            <person name="Bowler C."/>
            <person name="Boyen C."/>
            <person name="Brownlee C."/>
            <person name="Carrano C.J."/>
            <person name="Charrier B."/>
            <person name="Cho G.Y."/>
            <person name="Coelho S.M."/>
            <person name="Collen J."/>
            <person name="Corre E."/>
            <person name="Da Silva C."/>
            <person name="Delage L."/>
            <person name="Delaroque N."/>
            <person name="Dittami S.M."/>
            <person name="Doulbeau S."/>
            <person name="Elias M."/>
            <person name="Farnham G."/>
            <person name="Gachon C.M."/>
            <person name="Gschloessl B."/>
            <person name="Heesch S."/>
            <person name="Jabbari K."/>
            <person name="Jubin C."/>
            <person name="Kawai H."/>
            <person name="Kimura K."/>
            <person name="Kloareg B."/>
            <person name="Kupper F.C."/>
            <person name="Lang D."/>
            <person name="Le Bail A."/>
            <person name="Leblanc C."/>
            <person name="Lerouge P."/>
            <person name="Lohr M."/>
            <person name="Lopez P.J."/>
            <person name="Martens C."/>
            <person name="Maumus F."/>
            <person name="Michel G."/>
            <person name="Miranda-Saavedra D."/>
            <person name="Morales J."/>
            <person name="Moreau H."/>
            <person name="Motomura T."/>
            <person name="Nagasato C."/>
            <person name="Napoli C.A."/>
            <person name="Nelson D.R."/>
            <person name="Nyvall-Collen P."/>
            <person name="Peters A.F."/>
            <person name="Pommier C."/>
            <person name="Potin P."/>
            <person name="Poulain J."/>
            <person name="Quesneville H."/>
            <person name="Read B."/>
            <person name="Rensing S.A."/>
            <person name="Ritter A."/>
            <person name="Rousvoal S."/>
            <person name="Samanta M."/>
            <person name="Samson G."/>
            <person name="Schroeder D.C."/>
            <person name="Segurens B."/>
            <person name="Strittmatter M."/>
            <person name="Tonon T."/>
            <person name="Tregear J.W."/>
            <person name="Valentin K."/>
            <person name="von Dassow P."/>
            <person name="Yamagishi T."/>
            <person name="Van de Peer Y."/>
            <person name="Wincker P."/>
        </authorList>
    </citation>
    <scope>NUCLEOTIDE SEQUENCE [LARGE SCALE GENOMIC DNA]</scope>
    <source>
        <strain evidence="7">Ec32 / CCAP1310/4</strain>
    </source>
</reference>
<dbReference type="InterPro" id="IPR036394">
    <property type="entry name" value="Ribosomal_uL22_sf"/>
</dbReference>
<dbReference type="CDD" id="cd00336">
    <property type="entry name" value="Ribosomal_L22"/>
    <property type="match status" value="1"/>
</dbReference>
<dbReference type="STRING" id="2880.D7FU31"/>
<dbReference type="GO" id="GO:0002181">
    <property type="term" value="P:cytoplasmic translation"/>
    <property type="evidence" value="ECO:0007669"/>
    <property type="project" value="TreeGrafter"/>
</dbReference>
<evidence type="ECO:0000313" key="6">
    <source>
        <dbReference type="EMBL" id="CBJ31558.1"/>
    </source>
</evidence>
<name>D7FU31_ECTSI</name>
<feature type="region of interest" description="Disordered" evidence="5">
    <location>
        <begin position="83"/>
        <end position="103"/>
    </location>
</feature>
<accession>D7FU31</accession>
<dbReference type="NCBIfam" id="TIGR01038">
    <property type="entry name" value="uL22_arch_euk"/>
    <property type="match status" value="1"/>
</dbReference>
<gene>
    <name evidence="6" type="ORF">Esi_0263_0041</name>
</gene>
<keyword evidence="3 4" id="KW-0687">Ribonucleoprotein</keyword>
<keyword evidence="7" id="KW-1185">Reference proteome</keyword>